<proteinExistence type="predicted"/>
<sequence length="164" mass="19579">MTHVYICGAHSTGKTTLMHDLKSHLRVKFVEEIAREIIREHGWSRNDHAPMINPHNFEILNFEILQRQILLSEEYDTQNMDTIFERCLDPLVYVELYIGPTTKTKLYDTPGLEQWIQRIKCLCTPTPILYMHFSHPKVIFDSMWCSQCKRKPFPKMKFLKYIIY</sequence>
<dbReference type="InterPro" id="IPR027417">
    <property type="entry name" value="P-loop_NTPase"/>
</dbReference>
<reference evidence="2 3" key="1">
    <citation type="submission" date="2024-11" db="EMBL/GenBank/DDBJ databases">
        <title>Chromosome-level genome assembly of the freshwater bivalve Anodonta woodiana.</title>
        <authorList>
            <person name="Chen X."/>
        </authorList>
    </citation>
    <scope>NUCLEOTIDE SEQUENCE [LARGE SCALE GENOMIC DNA]</scope>
    <source>
        <strain evidence="2">MN2024</strain>
        <tissue evidence="2">Gills</tissue>
    </source>
</reference>
<dbReference type="Pfam" id="PF13521">
    <property type="entry name" value="AAA_28"/>
    <property type="match status" value="1"/>
</dbReference>
<dbReference type="AlphaFoldDB" id="A0ABD3X2N6"/>
<dbReference type="EMBL" id="JBJQND010000004">
    <property type="protein sequence ID" value="KAL3879088.1"/>
    <property type="molecule type" value="Genomic_DNA"/>
</dbReference>
<evidence type="ECO:0000313" key="2">
    <source>
        <dbReference type="EMBL" id="KAL3879088.1"/>
    </source>
</evidence>
<keyword evidence="3" id="KW-1185">Reference proteome</keyword>
<dbReference type="Proteomes" id="UP001634394">
    <property type="component" value="Unassembled WGS sequence"/>
</dbReference>
<protein>
    <recommendedName>
        <fullName evidence="1">NadR/Ttd14 AAA domain-containing protein</fullName>
    </recommendedName>
</protein>
<organism evidence="2 3">
    <name type="scientific">Sinanodonta woodiana</name>
    <name type="common">Chinese pond mussel</name>
    <name type="synonym">Anodonta woodiana</name>
    <dbReference type="NCBI Taxonomy" id="1069815"/>
    <lineage>
        <taxon>Eukaryota</taxon>
        <taxon>Metazoa</taxon>
        <taxon>Spiralia</taxon>
        <taxon>Lophotrochozoa</taxon>
        <taxon>Mollusca</taxon>
        <taxon>Bivalvia</taxon>
        <taxon>Autobranchia</taxon>
        <taxon>Heteroconchia</taxon>
        <taxon>Palaeoheterodonta</taxon>
        <taxon>Unionida</taxon>
        <taxon>Unionoidea</taxon>
        <taxon>Unionidae</taxon>
        <taxon>Unioninae</taxon>
        <taxon>Sinanodonta</taxon>
    </lineage>
</organism>
<evidence type="ECO:0000259" key="1">
    <source>
        <dbReference type="Pfam" id="PF13521"/>
    </source>
</evidence>
<gene>
    <name evidence="2" type="ORF">ACJMK2_031402</name>
</gene>
<comment type="caution">
    <text evidence="2">The sequence shown here is derived from an EMBL/GenBank/DDBJ whole genome shotgun (WGS) entry which is preliminary data.</text>
</comment>
<dbReference type="SUPFAM" id="SSF52540">
    <property type="entry name" value="P-loop containing nucleoside triphosphate hydrolases"/>
    <property type="match status" value="1"/>
</dbReference>
<feature type="domain" description="NadR/Ttd14 AAA" evidence="1">
    <location>
        <begin position="4"/>
        <end position="103"/>
    </location>
</feature>
<dbReference type="Gene3D" id="3.40.50.300">
    <property type="entry name" value="P-loop containing nucleotide triphosphate hydrolases"/>
    <property type="match status" value="1"/>
</dbReference>
<dbReference type="InterPro" id="IPR038727">
    <property type="entry name" value="NadR/Ttd14_AAA_dom"/>
</dbReference>
<accession>A0ABD3X2N6</accession>
<evidence type="ECO:0000313" key="3">
    <source>
        <dbReference type="Proteomes" id="UP001634394"/>
    </source>
</evidence>
<name>A0ABD3X2N6_SINWO</name>